<dbReference type="Proteomes" id="UP001199750">
    <property type="component" value="Unassembled WGS sequence"/>
</dbReference>
<dbReference type="EMBL" id="JAQMRD010000005">
    <property type="protein sequence ID" value="MDB9222427.1"/>
    <property type="molecule type" value="Genomic_DNA"/>
</dbReference>
<dbReference type="Pfam" id="PF16407">
    <property type="entry name" value="PKD_2"/>
    <property type="match status" value="1"/>
</dbReference>
<dbReference type="EMBL" id="QSCO01000024">
    <property type="protein sequence ID" value="RGY04529.1"/>
    <property type="molecule type" value="Genomic_DNA"/>
</dbReference>
<gene>
    <name evidence="4" type="ORF">DWW24_00770</name>
    <name evidence="5" type="ORF">DXA53_15715</name>
    <name evidence="2" type="ORF">L0P03_12150</name>
    <name evidence="3" type="ORF">PN645_05320</name>
</gene>
<dbReference type="EMBL" id="QRYW01000001">
    <property type="protein sequence ID" value="RGV30632.1"/>
    <property type="molecule type" value="Genomic_DNA"/>
</dbReference>
<reference evidence="6 7" key="1">
    <citation type="submission" date="2018-08" db="EMBL/GenBank/DDBJ databases">
        <title>A genome reference for cultivated species of the human gut microbiota.</title>
        <authorList>
            <person name="Zou Y."/>
            <person name="Xue W."/>
            <person name="Luo G."/>
        </authorList>
    </citation>
    <scope>NUCLEOTIDE SEQUENCE [LARGE SCALE GENOMIC DNA]</scope>
    <source>
        <strain evidence="4 6">AF14-6AC</strain>
        <strain evidence="5 7">OF03-11</strain>
    </source>
</reference>
<evidence type="ECO:0000256" key="1">
    <source>
        <dbReference type="SAM" id="SignalP"/>
    </source>
</evidence>
<dbReference type="RefSeq" id="WP_013611443.1">
    <property type="nucleotide sequence ID" value="NZ_JADMSC010000013.1"/>
</dbReference>
<keyword evidence="1" id="KW-0732">Signal</keyword>
<dbReference type="Proteomes" id="UP000283426">
    <property type="component" value="Unassembled WGS sequence"/>
</dbReference>
<evidence type="ECO:0000313" key="7">
    <source>
        <dbReference type="Proteomes" id="UP000284434"/>
    </source>
</evidence>
<evidence type="ECO:0000313" key="6">
    <source>
        <dbReference type="Proteomes" id="UP000283426"/>
    </source>
</evidence>
<evidence type="ECO:0000313" key="2">
    <source>
        <dbReference type="EMBL" id="MCG4960594.1"/>
    </source>
</evidence>
<dbReference type="InterPro" id="IPR032183">
    <property type="entry name" value="PKD-like"/>
</dbReference>
<dbReference type="Proteomes" id="UP000284434">
    <property type="component" value="Unassembled WGS sequence"/>
</dbReference>
<reference evidence="2" key="2">
    <citation type="submission" date="2022-01" db="EMBL/GenBank/DDBJ databases">
        <title>Collection of gut derived symbiotic bacterial strains cultured from healthy donors.</title>
        <authorList>
            <person name="Lin H."/>
            <person name="Kohout C."/>
            <person name="Waligurski E."/>
            <person name="Pamer E.G."/>
        </authorList>
    </citation>
    <scope>NUCLEOTIDE SEQUENCE</scope>
    <source>
        <strain evidence="2">DFI.1.149</strain>
    </source>
</reference>
<protein>
    <submittedName>
        <fullName evidence="2">PKD-like family lipoprotein</fullName>
    </submittedName>
</protein>
<organism evidence="4 6">
    <name type="scientific">Odoribacter splanchnicus</name>
    <dbReference type="NCBI Taxonomy" id="28118"/>
    <lineage>
        <taxon>Bacteria</taxon>
        <taxon>Pseudomonadati</taxon>
        <taxon>Bacteroidota</taxon>
        <taxon>Bacteroidia</taxon>
        <taxon>Bacteroidales</taxon>
        <taxon>Odoribacteraceae</taxon>
        <taxon>Odoribacter</taxon>
    </lineage>
</organism>
<proteinExistence type="predicted"/>
<dbReference type="OMA" id="NTWILKE"/>
<accession>A0A3D1UJC3</accession>
<evidence type="ECO:0000313" key="5">
    <source>
        <dbReference type="EMBL" id="RGY04529.1"/>
    </source>
</evidence>
<keyword evidence="2" id="KW-0449">Lipoprotein</keyword>
<reference evidence="3" key="3">
    <citation type="submission" date="2023-01" db="EMBL/GenBank/DDBJ databases">
        <title>Human gut microbiome strain richness.</title>
        <authorList>
            <person name="Chen-Liaw A."/>
        </authorList>
    </citation>
    <scope>NUCLEOTIDE SEQUENCE</scope>
    <source>
        <strain evidence="3">RTP21484st1_B7_RTP21484_190118</strain>
    </source>
</reference>
<evidence type="ECO:0000313" key="3">
    <source>
        <dbReference type="EMBL" id="MDB9222427.1"/>
    </source>
</evidence>
<sequence length="509" mass="58814">MKKIIYLFFFIPLMINLAACYDDTGNYDYTDLPDVDIKMQDTVYATQFKTLELTADVDLNDAPESDYEFNWRIWSNEIGGVWEQKEIGNSRNLTYEVAEIPGSYTLVLTVTNKKTEVKTHKQIYLAVQGSITEGWMVLQEKEGKTDFDLIMSPYFSNRVENDEILHNVYETVNGEALPGRGVVIGSYYCIGRYQNVIVLTDKGGARLSAITMQKTFDMSTLVLDLSSWKPESYIFWQYYWSPGRFGYDAIVSNGRFYEYSAIRSTGFTTYTEPILKDGLTYKASPYAPKWFDYYQGILYDEIGGRFLGIEKNTWILKELAVATTTQPFDWGNMHASLRYMETGYNNYEYGLFEDWDTKKMTLCVFNFDTKPNIGVGKYPADNCPELEKAKYFAVGSLGPVFLYATDRDIYRYDYNGTNTGEKLYTLAQADEKITGMKIFKPCIHRFIPNHPYNNKVLILSTYNESKKEGKIYMYYINEVNGMIDIASEKVFEGFGEILDMEYNYPKYGT</sequence>
<dbReference type="GeneID" id="61274399"/>
<name>A0A3D1UJC3_9BACT</name>
<feature type="signal peptide" evidence="1">
    <location>
        <begin position="1"/>
        <end position="18"/>
    </location>
</feature>
<dbReference type="Proteomes" id="UP001212263">
    <property type="component" value="Unassembled WGS sequence"/>
</dbReference>
<evidence type="ECO:0000313" key="4">
    <source>
        <dbReference type="EMBL" id="RGV30632.1"/>
    </source>
</evidence>
<dbReference type="EMBL" id="JAKNDN010000023">
    <property type="protein sequence ID" value="MCG4960594.1"/>
    <property type="molecule type" value="Genomic_DNA"/>
</dbReference>
<feature type="chain" id="PRO_5042708760" evidence="1">
    <location>
        <begin position="19"/>
        <end position="509"/>
    </location>
</feature>
<comment type="caution">
    <text evidence="4">The sequence shown here is derived from an EMBL/GenBank/DDBJ whole genome shotgun (WGS) entry which is preliminary data.</text>
</comment>
<dbReference type="AlphaFoldDB" id="A0A3D1UJC3"/>